<reference evidence="1 2" key="1">
    <citation type="submission" date="2024-01" db="EMBL/GenBank/DDBJ databases">
        <title>The genomes of 5 underutilized Papilionoideae crops provide insights into root nodulation and disease resistanc.</title>
        <authorList>
            <person name="Yuan L."/>
        </authorList>
    </citation>
    <scope>NUCLEOTIDE SEQUENCE [LARGE SCALE GENOMIC DNA]</scope>
    <source>
        <strain evidence="1">ZHUSHIDOU_FW_LH</strain>
        <tissue evidence="1">Leaf</tissue>
    </source>
</reference>
<comment type="caution">
    <text evidence="1">The sequence shown here is derived from an EMBL/GenBank/DDBJ whole genome shotgun (WGS) entry which is preliminary data.</text>
</comment>
<dbReference type="AlphaFoldDB" id="A0AAN9IBR6"/>
<organism evidence="1 2">
    <name type="scientific">Crotalaria pallida</name>
    <name type="common">Smooth rattlebox</name>
    <name type="synonym">Crotalaria striata</name>
    <dbReference type="NCBI Taxonomy" id="3830"/>
    <lineage>
        <taxon>Eukaryota</taxon>
        <taxon>Viridiplantae</taxon>
        <taxon>Streptophyta</taxon>
        <taxon>Embryophyta</taxon>
        <taxon>Tracheophyta</taxon>
        <taxon>Spermatophyta</taxon>
        <taxon>Magnoliopsida</taxon>
        <taxon>eudicotyledons</taxon>
        <taxon>Gunneridae</taxon>
        <taxon>Pentapetalae</taxon>
        <taxon>rosids</taxon>
        <taxon>fabids</taxon>
        <taxon>Fabales</taxon>
        <taxon>Fabaceae</taxon>
        <taxon>Papilionoideae</taxon>
        <taxon>50 kb inversion clade</taxon>
        <taxon>genistoids sensu lato</taxon>
        <taxon>core genistoids</taxon>
        <taxon>Crotalarieae</taxon>
        <taxon>Crotalaria</taxon>
    </lineage>
</organism>
<protein>
    <submittedName>
        <fullName evidence="1">Uncharacterized protein</fullName>
    </submittedName>
</protein>
<dbReference type="EMBL" id="JAYWIO010000004">
    <property type="protein sequence ID" value="KAK7267131.1"/>
    <property type="molecule type" value="Genomic_DNA"/>
</dbReference>
<evidence type="ECO:0000313" key="2">
    <source>
        <dbReference type="Proteomes" id="UP001372338"/>
    </source>
</evidence>
<name>A0AAN9IBR6_CROPI</name>
<proteinExistence type="predicted"/>
<accession>A0AAN9IBR6</accession>
<dbReference type="Proteomes" id="UP001372338">
    <property type="component" value="Unassembled WGS sequence"/>
</dbReference>
<evidence type="ECO:0000313" key="1">
    <source>
        <dbReference type="EMBL" id="KAK7267131.1"/>
    </source>
</evidence>
<keyword evidence="2" id="KW-1185">Reference proteome</keyword>
<gene>
    <name evidence="1" type="ORF">RIF29_19795</name>
</gene>
<sequence>MNGALSPGAALNSGTQGAGTSGAIGLRSGAVQVGASGAIGSATGAIGSGAGVARDSNVGCRRAHDADGSGARVLNGAAELQAGAADLQAGAAVLVGGVAGAWTGASNNELHGKGPQIGAQNLNQDTVIMQGNGQGINATKIDNAKVPSVWDSFDIKKLRRSFQRTGSQEDMGT</sequence>